<dbReference type="STRING" id="566551.HMPREF0201_04059"/>
<evidence type="ECO:0000313" key="2">
    <source>
        <dbReference type="Proteomes" id="UP000014585"/>
    </source>
</evidence>
<dbReference type="AlphaFoldDB" id="S3IMZ0"/>
<proteinExistence type="predicted"/>
<dbReference type="HOGENOM" id="CLU_3286857_0_0_6"/>
<organism evidence="1 2">
    <name type="scientific">Cedecea davisae DSM 4568</name>
    <dbReference type="NCBI Taxonomy" id="566551"/>
    <lineage>
        <taxon>Bacteria</taxon>
        <taxon>Pseudomonadati</taxon>
        <taxon>Pseudomonadota</taxon>
        <taxon>Gammaproteobacteria</taxon>
        <taxon>Enterobacterales</taxon>
        <taxon>Enterobacteriaceae</taxon>
        <taxon>Cedecea</taxon>
    </lineage>
</organism>
<gene>
    <name evidence="1" type="ORF">HMPREF0201_04059</name>
</gene>
<sequence length="40" mass="4774">MNYKMSMYEKPATCLFPLLPGRDKCPDRYADLRSRWQFSG</sequence>
<dbReference type="EMBL" id="ATDT01000033">
    <property type="protein sequence ID" value="EPF13866.1"/>
    <property type="molecule type" value="Genomic_DNA"/>
</dbReference>
<dbReference type="PATRIC" id="fig|566551.4.peg.3705"/>
<reference evidence="1 2" key="1">
    <citation type="submission" date="2013-04" db="EMBL/GenBank/DDBJ databases">
        <authorList>
            <person name="Weinstock G."/>
            <person name="Sodergren E."/>
            <person name="Lobos E.A."/>
            <person name="Fulton L."/>
            <person name="Fulton R."/>
            <person name="Courtney L."/>
            <person name="Fronick C."/>
            <person name="O'Laughlin M."/>
            <person name="Godfrey J."/>
            <person name="Wilson R.M."/>
            <person name="Miner T."/>
            <person name="Farmer C."/>
            <person name="Delehaunty K."/>
            <person name="Cordes M."/>
            <person name="Minx P."/>
            <person name="Tomlinson C."/>
            <person name="Chen J."/>
            <person name="Wollam A."/>
            <person name="Pepin K.H."/>
            <person name="Palsikar V.B."/>
            <person name="Zhang X."/>
            <person name="Suruliraj S."/>
            <person name="Perna N.T."/>
            <person name="Plunkett G."/>
            <person name="Warren W."/>
            <person name="Mitreva M."/>
            <person name="Mardis E.R."/>
            <person name="Wilson R.K."/>
        </authorList>
    </citation>
    <scope>NUCLEOTIDE SEQUENCE [LARGE SCALE GENOMIC DNA]</scope>
    <source>
        <strain evidence="1 2">DSM 4568</strain>
    </source>
</reference>
<name>S3IMZ0_9ENTR</name>
<accession>S3IMZ0</accession>
<protein>
    <submittedName>
        <fullName evidence="1">Uncharacterized protein</fullName>
    </submittedName>
</protein>
<dbReference type="Proteomes" id="UP000014585">
    <property type="component" value="Unassembled WGS sequence"/>
</dbReference>
<evidence type="ECO:0000313" key="1">
    <source>
        <dbReference type="EMBL" id="EPF13866.1"/>
    </source>
</evidence>
<comment type="caution">
    <text evidence="1">The sequence shown here is derived from an EMBL/GenBank/DDBJ whole genome shotgun (WGS) entry which is preliminary data.</text>
</comment>